<evidence type="ECO:0000256" key="1">
    <source>
        <dbReference type="ARBA" id="ARBA00005384"/>
    </source>
</evidence>
<dbReference type="Pfam" id="PF00155">
    <property type="entry name" value="Aminotran_1_2"/>
    <property type="match status" value="1"/>
</dbReference>
<accession>A0A1J4N8T4</accession>
<evidence type="ECO:0000313" key="7">
    <source>
        <dbReference type="EMBL" id="OIJ26905.1"/>
    </source>
</evidence>
<evidence type="ECO:0000256" key="4">
    <source>
        <dbReference type="ARBA" id="ARBA00023125"/>
    </source>
</evidence>
<dbReference type="CDD" id="cd07377">
    <property type="entry name" value="WHTH_GntR"/>
    <property type="match status" value="1"/>
</dbReference>
<dbReference type="PRINTS" id="PR00035">
    <property type="entry name" value="HTHGNTR"/>
</dbReference>
<dbReference type="SUPFAM" id="SSF46785">
    <property type="entry name" value="Winged helix' DNA-binding domain"/>
    <property type="match status" value="1"/>
</dbReference>
<dbReference type="Gene3D" id="3.90.1150.10">
    <property type="entry name" value="Aspartate Aminotransferase, domain 1"/>
    <property type="match status" value="1"/>
</dbReference>
<dbReference type="InterPro" id="IPR015424">
    <property type="entry name" value="PyrdxlP-dep_Trfase"/>
</dbReference>
<dbReference type="RefSeq" id="WP_045551819.1">
    <property type="nucleotide sequence ID" value="NZ_JZDQ02000012.1"/>
</dbReference>
<dbReference type="GO" id="GO:0003677">
    <property type="term" value="F:DNA binding"/>
    <property type="evidence" value="ECO:0007669"/>
    <property type="project" value="UniProtKB-KW"/>
</dbReference>
<dbReference type="GO" id="GO:0003700">
    <property type="term" value="F:DNA-binding transcription factor activity"/>
    <property type="evidence" value="ECO:0007669"/>
    <property type="project" value="InterPro"/>
</dbReference>
<dbReference type="InterPro" id="IPR036388">
    <property type="entry name" value="WH-like_DNA-bd_sf"/>
</dbReference>
<dbReference type="STRING" id="1844.UG56_010405"/>
<proteinExistence type="inferred from homology"/>
<dbReference type="EMBL" id="JZDQ02000012">
    <property type="protein sequence ID" value="OIJ26905.1"/>
    <property type="molecule type" value="Genomic_DNA"/>
</dbReference>
<dbReference type="OrthoDB" id="199743at2"/>
<dbReference type="InterPro" id="IPR015421">
    <property type="entry name" value="PyrdxlP-dep_Trfase_major"/>
</dbReference>
<dbReference type="GO" id="GO:0030170">
    <property type="term" value="F:pyridoxal phosphate binding"/>
    <property type="evidence" value="ECO:0007669"/>
    <property type="project" value="InterPro"/>
</dbReference>
<sequence>MPRGRIGATALAGLLGQWQGEGPAYENLAERIQLLLIDGRLSADVRLPSERELSERLTLSRTTITAAYRRLREHGYALSVQGSGTTTKLPPTAPDSFTEGGEIDLVRATLPATRRLPEAAVEATRRLADHMTGPGYTLWGIEELRAEIAARYTARGLPTDPDQIMVTTGGQSAIALLARTVISRGDRAYAESPSYPNAYDALSLAGARIITSPVTTDAGWDMPAMAAAIARTTPVMAYVMPDFHNPTSRSMSTEDRLRLLHAAAKVDTLVVADDTTAELNIDRPHTYPPLAAMAGEHQARVVHIGSASKMLWGGLRVGWIRADPVLLTQIASGRSATDLGTPIWEQLVTTILFQHLPEILEERAAQLAAGRAALYHAMREHLPDWELPPRIDGGLSAWVGLPAPVSSQLTLAARPHGLLVTAGPRFGVDGAYERHLRLAITPRPDLVRRGVEILAEVWPRAASTPALALTTSEAVV</sequence>
<evidence type="ECO:0000259" key="6">
    <source>
        <dbReference type="PROSITE" id="PS50949"/>
    </source>
</evidence>
<dbReference type="PROSITE" id="PS50949">
    <property type="entry name" value="HTH_GNTR"/>
    <property type="match status" value="1"/>
</dbReference>
<dbReference type="Gene3D" id="1.10.10.10">
    <property type="entry name" value="Winged helix-like DNA-binding domain superfamily/Winged helix DNA-binding domain"/>
    <property type="match status" value="1"/>
</dbReference>
<comment type="caution">
    <text evidence="7">The sequence shown here is derived from an EMBL/GenBank/DDBJ whole genome shotgun (WGS) entry which is preliminary data.</text>
</comment>
<dbReference type="CDD" id="cd00609">
    <property type="entry name" value="AAT_like"/>
    <property type="match status" value="1"/>
</dbReference>
<dbReference type="PANTHER" id="PTHR46577:SF1">
    <property type="entry name" value="HTH-TYPE TRANSCRIPTIONAL REGULATORY PROTEIN GABR"/>
    <property type="match status" value="1"/>
</dbReference>
<keyword evidence="3" id="KW-0805">Transcription regulation</keyword>
<evidence type="ECO:0000256" key="2">
    <source>
        <dbReference type="ARBA" id="ARBA00022898"/>
    </source>
</evidence>
<dbReference type="InterPro" id="IPR004839">
    <property type="entry name" value="Aminotransferase_I/II_large"/>
</dbReference>
<protein>
    <recommendedName>
        <fullName evidence="6">HTH gntR-type domain-containing protein</fullName>
    </recommendedName>
</protein>
<evidence type="ECO:0000256" key="5">
    <source>
        <dbReference type="ARBA" id="ARBA00023163"/>
    </source>
</evidence>
<dbReference type="AlphaFoldDB" id="A0A1J4N8T4"/>
<dbReference type="InterPro" id="IPR015422">
    <property type="entry name" value="PyrdxlP-dep_Trfase_small"/>
</dbReference>
<dbReference type="Gene3D" id="3.40.640.10">
    <property type="entry name" value="Type I PLP-dependent aspartate aminotransferase-like (Major domain)"/>
    <property type="match status" value="1"/>
</dbReference>
<reference evidence="7" key="1">
    <citation type="submission" date="2016-10" db="EMBL/GenBank/DDBJ databases">
        <title>Draft Genome Sequence of Nocardioides luteus Strain BAFB, an Alkane-Degrading Bacterium Isolated from JP-7 Polluted Soil.</title>
        <authorList>
            <person name="Brown L."/>
            <person name="Ruiz O.N."/>
            <person name="Gunasekera T."/>
        </authorList>
    </citation>
    <scope>NUCLEOTIDE SEQUENCE [LARGE SCALE GENOMIC DNA]</scope>
    <source>
        <strain evidence="7">BAFB</strain>
    </source>
</reference>
<keyword evidence="5" id="KW-0804">Transcription</keyword>
<comment type="similarity">
    <text evidence="1">In the C-terminal section; belongs to the class-I pyridoxal-phosphate-dependent aminotransferase family.</text>
</comment>
<keyword evidence="8" id="KW-1185">Reference proteome</keyword>
<name>A0A1J4N8T4_9ACTN</name>
<gene>
    <name evidence="7" type="ORF">UG56_010405</name>
</gene>
<dbReference type="InterPro" id="IPR000524">
    <property type="entry name" value="Tscrpt_reg_HTH_GntR"/>
</dbReference>
<evidence type="ECO:0000256" key="3">
    <source>
        <dbReference type="ARBA" id="ARBA00023015"/>
    </source>
</evidence>
<evidence type="ECO:0000313" key="8">
    <source>
        <dbReference type="Proteomes" id="UP000033772"/>
    </source>
</evidence>
<organism evidence="7 8">
    <name type="scientific">Nocardioides luteus</name>
    <dbReference type="NCBI Taxonomy" id="1844"/>
    <lineage>
        <taxon>Bacteria</taxon>
        <taxon>Bacillati</taxon>
        <taxon>Actinomycetota</taxon>
        <taxon>Actinomycetes</taxon>
        <taxon>Propionibacteriales</taxon>
        <taxon>Nocardioidaceae</taxon>
        <taxon>Nocardioides</taxon>
    </lineage>
</organism>
<dbReference type="Pfam" id="PF00392">
    <property type="entry name" value="GntR"/>
    <property type="match status" value="1"/>
</dbReference>
<dbReference type="PANTHER" id="PTHR46577">
    <property type="entry name" value="HTH-TYPE TRANSCRIPTIONAL REGULATORY PROTEIN GABR"/>
    <property type="match status" value="1"/>
</dbReference>
<dbReference type="InterPro" id="IPR051446">
    <property type="entry name" value="HTH_trans_reg/aminotransferase"/>
</dbReference>
<keyword evidence="4" id="KW-0238">DNA-binding</keyword>
<dbReference type="Proteomes" id="UP000033772">
    <property type="component" value="Unassembled WGS sequence"/>
</dbReference>
<dbReference type="SUPFAM" id="SSF53383">
    <property type="entry name" value="PLP-dependent transferases"/>
    <property type="match status" value="1"/>
</dbReference>
<feature type="domain" description="HTH gntR-type" evidence="6">
    <location>
        <begin position="22"/>
        <end position="90"/>
    </location>
</feature>
<dbReference type="SMART" id="SM00345">
    <property type="entry name" value="HTH_GNTR"/>
    <property type="match status" value="1"/>
</dbReference>
<keyword evidence="2" id="KW-0663">Pyridoxal phosphate</keyword>
<dbReference type="InterPro" id="IPR036390">
    <property type="entry name" value="WH_DNA-bd_sf"/>
</dbReference>